<feature type="domain" description="tRNAHis guanylyltransferase catalytic" evidence="17">
    <location>
        <begin position="6"/>
        <end position="136"/>
    </location>
</feature>
<feature type="binding site" evidence="15">
    <location>
        <begin position="29"/>
        <end position="34"/>
    </location>
    <ligand>
        <name>GTP</name>
        <dbReference type="ChEBI" id="CHEBI:37565"/>
    </ligand>
</feature>
<evidence type="ECO:0000313" key="19">
    <source>
        <dbReference type="EMBL" id="KAK3168442.1"/>
    </source>
</evidence>
<evidence type="ECO:0000256" key="7">
    <source>
        <dbReference type="ARBA" id="ARBA00022695"/>
    </source>
</evidence>
<evidence type="ECO:0000256" key="14">
    <source>
        <dbReference type="PIRNR" id="PIRNR028980"/>
    </source>
</evidence>
<feature type="domain" description="Thg1 C-terminal" evidence="18">
    <location>
        <begin position="139"/>
        <end position="267"/>
    </location>
</feature>
<evidence type="ECO:0000259" key="18">
    <source>
        <dbReference type="Pfam" id="PF14413"/>
    </source>
</evidence>
<dbReference type="InterPro" id="IPR007537">
    <property type="entry name" value="tRNAHis_GuaTrfase_Thg1"/>
</dbReference>
<evidence type="ECO:0000256" key="16">
    <source>
        <dbReference type="PIRSR" id="PIRSR028980-2"/>
    </source>
</evidence>
<keyword evidence="5 14" id="KW-0808">Transferase</keyword>
<dbReference type="GO" id="GO:0008193">
    <property type="term" value="F:tRNA guanylyltransferase activity"/>
    <property type="evidence" value="ECO:0007669"/>
    <property type="project" value="UniProtKB-UniRule"/>
</dbReference>
<keyword evidence="7 14" id="KW-0548">Nucleotidyltransferase</keyword>
<name>A0AAD9Z1W1_9LECA</name>
<keyword evidence="20" id="KW-1185">Reference proteome</keyword>
<dbReference type="PANTHER" id="PTHR12729:SF6">
    <property type="entry name" value="TRNA(HIS) GUANYLYLTRANSFERASE-RELATED"/>
    <property type="match status" value="1"/>
</dbReference>
<dbReference type="InterPro" id="IPR024956">
    <property type="entry name" value="tRNAHis_GuaTrfase_cat"/>
</dbReference>
<evidence type="ECO:0000256" key="15">
    <source>
        <dbReference type="PIRSR" id="PIRSR028980-1"/>
    </source>
</evidence>
<gene>
    <name evidence="19" type="primary">RGT1</name>
    <name evidence="19" type="ORF">OEA41_004890</name>
</gene>
<dbReference type="Proteomes" id="UP001276659">
    <property type="component" value="Unassembled WGS sequence"/>
</dbReference>
<keyword evidence="10 14" id="KW-0460">Magnesium</keyword>
<feature type="binding site" evidence="15">
    <location>
        <begin position="75"/>
        <end position="76"/>
    </location>
    <ligand>
        <name>GTP</name>
        <dbReference type="ChEBI" id="CHEBI:37565"/>
    </ligand>
</feature>
<comment type="similarity">
    <text evidence="2 14">Belongs to the tRNA(His) guanylyltransferase family.</text>
</comment>
<dbReference type="Pfam" id="PF04446">
    <property type="entry name" value="Thg1"/>
    <property type="match status" value="1"/>
</dbReference>
<dbReference type="PANTHER" id="PTHR12729">
    <property type="entry name" value="TRNA(HIS) GUANYLYLTRANSFERASE-RELATED"/>
    <property type="match status" value="1"/>
</dbReference>
<reference evidence="19" key="1">
    <citation type="submission" date="2022-11" db="EMBL/GenBank/DDBJ databases">
        <title>Chromosomal genome sequence assembly and mating type (MAT) locus characterization of the leprose asexual lichenized fungus Lepraria neglecta (Nyl.) Erichsen.</title>
        <authorList>
            <person name="Allen J.L."/>
            <person name="Pfeffer B."/>
        </authorList>
    </citation>
    <scope>NUCLEOTIDE SEQUENCE</scope>
    <source>
        <strain evidence="19">Allen 5258</strain>
    </source>
</reference>
<dbReference type="AlphaFoldDB" id="A0AAD9Z1W1"/>
<evidence type="ECO:0000256" key="1">
    <source>
        <dbReference type="ARBA" id="ARBA00002939"/>
    </source>
</evidence>
<dbReference type="InterPro" id="IPR025845">
    <property type="entry name" value="Thg1_C_dom"/>
</dbReference>
<dbReference type="GO" id="GO:0005525">
    <property type="term" value="F:GTP binding"/>
    <property type="evidence" value="ECO:0007669"/>
    <property type="project" value="UniProtKB-UniRule"/>
</dbReference>
<evidence type="ECO:0000256" key="10">
    <source>
        <dbReference type="ARBA" id="ARBA00022842"/>
    </source>
</evidence>
<evidence type="ECO:0000256" key="13">
    <source>
        <dbReference type="ARBA" id="ARBA00047281"/>
    </source>
</evidence>
<evidence type="ECO:0000256" key="2">
    <source>
        <dbReference type="ARBA" id="ARBA00010113"/>
    </source>
</evidence>
<feature type="binding site" evidence="16">
    <location>
        <position position="76"/>
    </location>
    <ligand>
        <name>Mg(2+)</name>
        <dbReference type="ChEBI" id="CHEBI:18420"/>
        <label>2</label>
        <note>catalytic</note>
    </ligand>
</feature>
<dbReference type="FunFam" id="3.30.70.3000:FF:000001">
    <property type="entry name" value="tRNA(His) guanylyltransferase"/>
    <property type="match status" value="1"/>
</dbReference>
<feature type="binding site" evidence="16">
    <location>
        <position position="29"/>
    </location>
    <ligand>
        <name>Mg(2+)</name>
        <dbReference type="ChEBI" id="CHEBI:18420"/>
        <label>2</label>
        <note>catalytic</note>
    </ligand>
</feature>
<evidence type="ECO:0000256" key="12">
    <source>
        <dbReference type="ARBA" id="ARBA00032480"/>
    </source>
</evidence>
<accession>A0AAD9Z1W1</accession>
<evidence type="ECO:0000256" key="5">
    <source>
        <dbReference type="ARBA" id="ARBA00022679"/>
    </source>
</evidence>
<feature type="binding site" evidence="16">
    <location>
        <position position="29"/>
    </location>
    <ligand>
        <name>Mg(2+)</name>
        <dbReference type="ChEBI" id="CHEBI:18420"/>
        <label>1</label>
        <note>catalytic</note>
    </ligand>
</feature>
<evidence type="ECO:0000256" key="8">
    <source>
        <dbReference type="ARBA" id="ARBA00022723"/>
    </source>
</evidence>
<dbReference type="InterPro" id="IPR038469">
    <property type="entry name" value="tRNAHis_GuaTrfase_Thg1_sf"/>
</dbReference>
<protein>
    <recommendedName>
        <fullName evidence="4 14">tRNA(His) guanylyltransferase</fullName>
        <ecNumber evidence="3 14">2.7.7.79</ecNumber>
    </recommendedName>
    <alternativeName>
        <fullName evidence="12 14">tRNA-histidine guanylyltransferase</fullName>
    </alternativeName>
</protein>
<comment type="cofactor">
    <cofactor evidence="16">
        <name>Mg(2+)</name>
        <dbReference type="ChEBI" id="CHEBI:18420"/>
    </cofactor>
    <text evidence="16">Binds 2 magnesium ions per subunit.</text>
</comment>
<sequence length="284" mass="32864">MANSKYEYVKTFEQTTTLLPNTYIVVRVDGRGFHKFSTKHDFEKPNDRAALDLMNAAAAAVMKELPDISFAYGISDEFSFIFERSSRLFDRRESKILTTVVSTFTAYYLHLWSTFVPSKPLTPLLPSFDGRVVLYPSTQTMRDYMSWRQVDCHINNLYNTTFWALVQRGGMDVTKAEEKLKGTLAADKNEILFSQFGINYNNEPEIYRKGSIIFCDVSYPYHQEVPDPAALAVSKNSEVEISKTQKEKERKRRSKAEIVVQHTDIIKDDFWEQRPWLLCGDADR</sequence>
<evidence type="ECO:0000256" key="6">
    <source>
        <dbReference type="ARBA" id="ARBA00022694"/>
    </source>
</evidence>
<dbReference type="GO" id="GO:0000287">
    <property type="term" value="F:magnesium ion binding"/>
    <property type="evidence" value="ECO:0007669"/>
    <property type="project" value="UniProtKB-UniRule"/>
</dbReference>
<dbReference type="EC" id="2.7.7.79" evidence="3 14"/>
<keyword evidence="11 14" id="KW-0342">GTP-binding</keyword>
<dbReference type="EMBL" id="JASNWA010000010">
    <property type="protein sequence ID" value="KAK3168442.1"/>
    <property type="molecule type" value="Genomic_DNA"/>
</dbReference>
<dbReference type="Gene3D" id="3.30.70.3000">
    <property type="match status" value="1"/>
</dbReference>
<keyword evidence="8 14" id="KW-0479">Metal-binding</keyword>
<evidence type="ECO:0000256" key="11">
    <source>
        <dbReference type="ARBA" id="ARBA00023134"/>
    </source>
</evidence>
<keyword evidence="9 14" id="KW-0547">Nucleotide-binding</keyword>
<dbReference type="PIRSF" id="PIRSF028980">
    <property type="entry name" value="tRNAHis_guanylyltransferase"/>
    <property type="match status" value="1"/>
</dbReference>
<comment type="catalytic activity">
    <reaction evidence="13 14">
        <text>a 5'-end ribonucleotide-tRNA(His) + GTP + ATP + H2O = a 5'-end phospho-guanosine-ribonucleotide-tRNA(His) + AMP + 2 diphosphate + H(+)</text>
        <dbReference type="Rhea" id="RHEA:54564"/>
        <dbReference type="Rhea" id="RHEA-COMP:14193"/>
        <dbReference type="Rhea" id="RHEA-COMP:14917"/>
        <dbReference type="ChEBI" id="CHEBI:15377"/>
        <dbReference type="ChEBI" id="CHEBI:15378"/>
        <dbReference type="ChEBI" id="CHEBI:30616"/>
        <dbReference type="ChEBI" id="CHEBI:33019"/>
        <dbReference type="ChEBI" id="CHEBI:37565"/>
        <dbReference type="ChEBI" id="CHEBI:138282"/>
        <dbReference type="ChEBI" id="CHEBI:141847"/>
        <dbReference type="ChEBI" id="CHEBI:456215"/>
        <dbReference type="EC" id="2.7.7.79"/>
    </reaction>
</comment>
<evidence type="ECO:0000256" key="9">
    <source>
        <dbReference type="ARBA" id="ARBA00022741"/>
    </source>
</evidence>
<feature type="binding site" evidence="16">
    <location>
        <position position="76"/>
    </location>
    <ligand>
        <name>Mg(2+)</name>
        <dbReference type="ChEBI" id="CHEBI:18420"/>
        <label>1</label>
        <note>catalytic</note>
    </ligand>
</feature>
<keyword evidence="6 14" id="KW-0819">tRNA processing</keyword>
<organism evidence="19 20">
    <name type="scientific">Lepraria neglecta</name>
    <dbReference type="NCBI Taxonomy" id="209136"/>
    <lineage>
        <taxon>Eukaryota</taxon>
        <taxon>Fungi</taxon>
        <taxon>Dikarya</taxon>
        <taxon>Ascomycota</taxon>
        <taxon>Pezizomycotina</taxon>
        <taxon>Lecanoromycetes</taxon>
        <taxon>OSLEUM clade</taxon>
        <taxon>Lecanoromycetidae</taxon>
        <taxon>Lecanorales</taxon>
        <taxon>Lecanorineae</taxon>
        <taxon>Stereocaulaceae</taxon>
        <taxon>Lepraria</taxon>
    </lineage>
</organism>
<comment type="caution">
    <text evidence="19">The sequence shown here is derived from an EMBL/GenBank/DDBJ whole genome shotgun (WGS) entry which is preliminary data.</text>
</comment>
<evidence type="ECO:0000256" key="3">
    <source>
        <dbReference type="ARBA" id="ARBA00012511"/>
    </source>
</evidence>
<dbReference type="GO" id="GO:0006400">
    <property type="term" value="P:tRNA modification"/>
    <property type="evidence" value="ECO:0007669"/>
    <property type="project" value="UniProtKB-UniRule"/>
</dbReference>
<dbReference type="Pfam" id="PF14413">
    <property type="entry name" value="Thg1C"/>
    <property type="match status" value="1"/>
</dbReference>
<proteinExistence type="inferred from homology"/>
<evidence type="ECO:0000313" key="20">
    <source>
        <dbReference type="Proteomes" id="UP001276659"/>
    </source>
</evidence>
<evidence type="ECO:0000259" key="17">
    <source>
        <dbReference type="Pfam" id="PF04446"/>
    </source>
</evidence>
<comment type="function">
    <text evidence="1 14">Adds a GMP to the 5'-end of tRNA(His) after transcription and RNase P cleavage.</text>
</comment>
<feature type="binding site" evidence="16">
    <location>
        <position position="30"/>
    </location>
    <ligand>
        <name>Mg(2+)</name>
        <dbReference type="ChEBI" id="CHEBI:18420"/>
        <label>1</label>
        <note>catalytic</note>
    </ligand>
</feature>
<evidence type="ECO:0000256" key="4">
    <source>
        <dbReference type="ARBA" id="ARBA00015443"/>
    </source>
</evidence>